<dbReference type="Gene3D" id="1.25.40.10">
    <property type="entry name" value="Tetratricopeptide repeat domain"/>
    <property type="match status" value="1"/>
</dbReference>
<accession>A0A9W2XP04</accession>
<dbReference type="CTD" id="22980"/>
<dbReference type="InterPro" id="IPR006994">
    <property type="entry name" value="TCF25/Rqc1"/>
</dbReference>
<feature type="region of interest" description="Disordered" evidence="1">
    <location>
        <begin position="48"/>
        <end position="100"/>
    </location>
</feature>
<evidence type="ECO:0000313" key="3">
    <source>
        <dbReference type="RefSeq" id="XP_055363427.1"/>
    </source>
</evidence>
<feature type="compositionally biased region" description="Basic and acidic residues" evidence="1">
    <location>
        <begin position="137"/>
        <end position="158"/>
    </location>
</feature>
<dbReference type="AlphaFoldDB" id="A0A9W2XP04"/>
<dbReference type="PANTHER" id="PTHR22684">
    <property type="entry name" value="NULP1-RELATED"/>
    <property type="match status" value="1"/>
</dbReference>
<proteinExistence type="predicted"/>
<name>A0A9W2XP04_BETSP</name>
<dbReference type="GeneID" id="114852436"/>
<sequence>MSLLCVCQLAVTIRNDLLTCTVNRELWTMSTRALRRLKGKQRGQEALDLGDLTLGDSPEEKAGAVGEEDQDQPDTASVSPPSKRKGNNKKAKKNKARQNVNNMYELICDAEETEKASPEEEAEKPNGAKISGTGTHENGDNAKSDQEEDQTKSSPADRVKKKKKKKKAKVTSQGGQEAVPNDSIDLLLENLEQPNSLGLQNENFGGYDKRAVLHVEHRNLNPETELKKYFGARAVLGDQRPRQRNRQFHRSTWMTSPKDSWPRFSRPGIAMTLIQSKDGIHYFTFEHNRDYQQVQFKFLDAVESMDPNNIVALLQLNPYHIDSLLQLSDVCRIQEDQEMARDLIERALYSFECAFHPLFSLTSGTSRLDYLRPENRAFYLSLYKHMMFLEKRGCPRTALEYCKLILSLDPESDPLCMLLLIDFLMLRSREYQPLLQLYQDWEDHRNLSQLPNFSFSIALCYFHLSQQEDVDPEESEKDRQKADELLQNALIMFPGALMPLLDLCTVQPDSTVTSHVFFGPKSQIGQPLALAELIALYVGRTYNLWREAAVMLWLEETVKEVLRRVDAKDPLVEDSQNKRKQRYQSAPRNIHRHVLLSEIKEATASLPLEVTTQPVMSFDPLPPLDSVMSYTRPERQRVGASNESTLSLFFRSLLPNFNLQGGPRQEDDVEVARAGQELNQEVNRLMLAMRDMLANIRFQEPPREDNPYRDEEEWD</sequence>
<feature type="compositionally biased region" description="Basic residues" evidence="1">
    <location>
        <begin position="82"/>
        <end position="96"/>
    </location>
</feature>
<dbReference type="PANTHER" id="PTHR22684:SF0">
    <property type="entry name" value="RIBOSOME QUALITY CONTROL COMPLEX SUBUNIT TCF25"/>
    <property type="match status" value="1"/>
</dbReference>
<keyword evidence="2" id="KW-1185">Reference proteome</keyword>
<reference evidence="3" key="1">
    <citation type="submission" date="2025-08" db="UniProtKB">
        <authorList>
            <consortium name="RefSeq"/>
        </authorList>
    </citation>
    <scope>IDENTIFICATION</scope>
</reference>
<dbReference type="GO" id="GO:1990112">
    <property type="term" value="C:RQC complex"/>
    <property type="evidence" value="ECO:0007669"/>
    <property type="project" value="TreeGrafter"/>
</dbReference>
<protein>
    <submittedName>
        <fullName evidence="3">Transcription factor 25</fullName>
    </submittedName>
</protein>
<evidence type="ECO:0000313" key="2">
    <source>
        <dbReference type="Proteomes" id="UP000515150"/>
    </source>
</evidence>
<feature type="region of interest" description="Disordered" evidence="1">
    <location>
        <begin position="112"/>
        <end position="178"/>
    </location>
</feature>
<dbReference type="OrthoDB" id="205993at2759"/>
<feature type="compositionally biased region" description="Basic residues" evidence="1">
    <location>
        <begin position="159"/>
        <end position="169"/>
    </location>
</feature>
<dbReference type="InterPro" id="IPR011990">
    <property type="entry name" value="TPR-like_helical_dom_sf"/>
</dbReference>
<gene>
    <name evidence="3" type="primary">tcf25</name>
</gene>
<dbReference type="Pfam" id="PF04910">
    <property type="entry name" value="Tcf25"/>
    <property type="match status" value="1"/>
</dbReference>
<dbReference type="Proteomes" id="UP000515150">
    <property type="component" value="Chromosome 3"/>
</dbReference>
<organism evidence="2 3">
    <name type="scientific">Betta splendens</name>
    <name type="common">Siamese fighting fish</name>
    <dbReference type="NCBI Taxonomy" id="158456"/>
    <lineage>
        <taxon>Eukaryota</taxon>
        <taxon>Metazoa</taxon>
        <taxon>Chordata</taxon>
        <taxon>Craniata</taxon>
        <taxon>Vertebrata</taxon>
        <taxon>Euteleostomi</taxon>
        <taxon>Actinopterygii</taxon>
        <taxon>Neopterygii</taxon>
        <taxon>Teleostei</taxon>
        <taxon>Neoteleostei</taxon>
        <taxon>Acanthomorphata</taxon>
        <taxon>Anabantaria</taxon>
        <taxon>Anabantiformes</taxon>
        <taxon>Anabantoidei</taxon>
        <taxon>Osphronemidae</taxon>
        <taxon>Betta</taxon>
    </lineage>
</organism>
<dbReference type="RefSeq" id="XP_055363427.1">
    <property type="nucleotide sequence ID" value="XM_055507452.1"/>
</dbReference>
<feature type="compositionally biased region" description="Basic and acidic residues" evidence="1">
    <location>
        <begin position="113"/>
        <end position="126"/>
    </location>
</feature>
<evidence type="ECO:0000256" key="1">
    <source>
        <dbReference type="SAM" id="MobiDB-lite"/>
    </source>
</evidence>
<dbReference type="KEGG" id="bspl:114852436"/>